<protein>
    <submittedName>
        <fullName evidence="2">Histidine phosphatase family protein</fullName>
    </submittedName>
</protein>
<keyword evidence="3" id="KW-1185">Reference proteome</keyword>
<organism evidence="2 3">
    <name type="scientific">Sphingomonas caseinilyticus</name>
    <dbReference type="NCBI Taxonomy" id="2908205"/>
    <lineage>
        <taxon>Bacteria</taxon>
        <taxon>Pseudomonadati</taxon>
        <taxon>Pseudomonadota</taxon>
        <taxon>Alphaproteobacteria</taxon>
        <taxon>Sphingomonadales</taxon>
        <taxon>Sphingomonadaceae</taxon>
        <taxon>Sphingomonas</taxon>
    </lineage>
</organism>
<dbReference type="InterPro" id="IPR013078">
    <property type="entry name" value="His_Pase_superF_clade-1"/>
</dbReference>
<accession>A0ABT0RVU4</accession>
<dbReference type="Proteomes" id="UP001203410">
    <property type="component" value="Unassembled WGS sequence"/>
</dbReference>
<dbReference type="EMBL" id="JAMGBA010000002">
    <property type="protein sequence ID" value="MCL6699153.1"/>
    <property type="molecule type" value="Genomic_DNA"/>
</dbReference>
<proteinExistence type="predicted"/>
<sequence>MTIKTIAVALLVALASAVSPAATPAQPNIYVMRHLHTPAGVSDPDLTDEGKKYADAVDVWFRRDPPDIIYVSSTKRAQQTAAPLAARLKLTPKIYDPRDTPGLIASVSAETGTVLIVGHSNTVPDIVEKLGGQRPGDLVHEDFGDIWHVAGPEKTTTRVRLSL</sequence>
<dbReference type="RefSeq" id="WP_249904552.1">
    <property type="nucleotide sequence ID" value="NZ_JAMGBA010000002.1"/>
</dbReference>
<feature type="signal peptide" evidence="1">
    <location>
        <begin position="1"/>
        <end position="21"/>
    </location>
</feature>
<dbReference type="Pfam" id="PF00300">
    <property type="entry name" value="His_Phos_1"/>
    <property type="match status" value="1"/>
</dbReference>
<dbReference type="InterPro" id="IPR029033">
    <property type="entry name" value="His_PPase_superfam"/>
</dbReference>
<gene>
    <name evidence="2" type="ORF">LZ496_10225</name>
</gene>
<keyword evidence="1" id="KW-0732">Signal</keyword>
<dbReference type="SMART" id="SM00855">
    <property type="entry name" value="PGAM"/>
    <property type="match status" value="1"/>
</dbReference>
<evidence type="ECO:0000313" key="3">
    <source>
        <dbReference type="Proteomes" id="UP001203410"/>
    </source>
</evidence>
<dbReference type="Gene3D" id="3.40.50.1240">
    <property type="entry name" value="Phosphoglycerate mutase-like"/>
    <property type="match status" value="1"/>
</dbReference>
<dbReference type="CDD" id="cd07067">
    <property type="entry name" value="HP_PGM_like"/>
    <property type="match status" value="1"/>
</dbReference>
<reference evidence="2 3" key="1">
    <citation type="submission" date="2022-05" db="EMBL/GenBank/DDBJ databases">
        <authorList>
            <person name="Jo J.-H."/>
            <person name="Im W.-T."/>
        </authorList>
    </citation>
    <scope>NUCLEOTIDE SEQUENCE [LARGE SCALE GENOMIC DNA]</scope>
    <source>
        <strain evidence="2 3">NSE70-1</strain>
    </source>
</reference>
<dbReference type="SUPFAM" id="SSF53254">
    <property type="entry name" value="Phosphoglycerate mutase-like"/>
    <property type="match status" value="1"/>
</dbReference>
<evidence type="ECO:0000256" key="1">
    <source>
        <dbReference type="SAM" id="SignalP"/>
    </source>
</evidence>
<evidence type="ECO:0000313" key="2">
    <source>
        <dbReference type="EMBL" id="MCL6699153.1"/>
    </source>
</evidence>
<feature type="chain" id="PRO_5047253958" evidence="1">
    <location>
        <begin position="22"/>
        <end position="163"/>
    </location>
</feature>
<comment type="caution">
    <text evidence="2">The sequence shown here is derived from an EMBL/GenBank/DDBJ whole genome shotgun (WGS) entry which is preliminary data.</text>
</comment>
<name>A0ABT0RVU4_9SPHN</name>